<comment type="caution">
    <text evidence="11">The sequence shown here is derived from an EMBL/GenBank/DDBJ whole genome shotgun (WGS) entry which is preliminary data.</text>
</comment>
<feature type="compositionally biased region" description="Acidic residues" evidence="7">
    <location>
        <begin position="42"/>
        <end position="55"/>
    </location>
</feature>
<feature type="compositionally biased region" description="Low complexity" evidence="7">
    <location>
        <begin position="1790"/>
        <end position="1807"/>
    </location>
</feature>
<keyword evidence="5" id="KW-0862">Zinc</keyword>
<feature type="compositionally biased region" description="Polar residues" evidence="7">
    <location>
        <begin position="1707"/>
        <end position="1718"/>
    </location>
</feature>
<dbReference type="CDD" id="cd15571">
    <property type="entry name" value="ePHD"/>
    <property type="match status" value="1"/>
</dbReference>
<evidence type="ECO:0000259" key="9">
    <source>
        <dbReference type="PROSITE" id="PS51184"/>
    </source>
</evidence>
<dbReference type="InParanoid" id="F7W828"/>
<dbReference type="Gene3D" id="2.60.120.650">
    <property type="entry name" value="Cupin"/>
    <property type="match status" value="2"/>
</dbReference>
<dbReference type="Pfam" id="PF13832">
    <property type="entry name" value="zf-HC5HC2H_2"/>
    <property type="match status" value="1"/>
</dbReference>
<feature type="compositionally biased region" description="Polar residues" evidence="7">
    <location>
        <begin position="1456"/>
        <end position="1487"/>
    </location>
</feature>
<dbReference type="Pfam" id="PF02373">
    <property type="entry name" value="JmjC"/>
    <property type="match status" value="1"/>
</dbReference>
<feature type="region of interest" description="Disordered" evidence="7">
    <location>
        <begin position="600"/>
        <end position="665"/>
    </location>
</feature>
<evidence type="ECO:0000256" key="6">
    <source>
        <dbReference type="ARBA" id="ARBA00049349"/>
    </source>
</evidence>
<evidence type="ECO:0000256" key="5">
    <source>
        <dbReference type="ARBA" id="ARBA00022833"/>
    </source>
</evidence>
<feature type="region of interest" description="Disordered" evidence="7">
    <location>
        <begin position="1448"/>
        <end position="1828"/>
    </location>
</feature>
<feature type="compositionally biased region" description="Basic and acidic residues" evidence="7">
    <location>
        <begin position="254"/>
        <end position="268"/>
    </location>
</feature>
<dbReference type="InterPro" id="IPR003349">
    <property type="entry name" value="JmjN"/>
</dbReference>
<dbReference type="OrthoDB" id="9547406at2759"/>
<feature type="compositionally biased region" description="Low complexity" evidence="7">
    <location>
        <begin position="1242"/>
        <end position="1273"/>
    </location>
</feature>
<comment type="similarity">
    <text evidence="1">Belongs to the JHDM3 histone demethylase family.</text>
</comment>
<feature type="compositionally biased region" description="Low complexity" evidence="7">
    <location>
        <begin position="1594"/>
        <end position="1605"/>
    </location>
</feature>
<dbReference type="eggNOG" id="KOG1080">
    <property type="taxonomic scope" value="Eukaryota"/>
</dbReference>
<evidence type="ECO:0000256" key="4">
    <source>
        <dbReference type="ARBA" id="ARBA00022771"/>
    </source>
</evidence>
<dbReference type="InterPro" id="IPR034732">
    <property type="entry name" value="EPHD"/>
</dbReference>
<feature type="region of interest" description="Disordered" evidence="7">
    <location>
        <begin position="1917"/>
        <end position="1940"/>
    </location>
</feature>
<feature type="compositionally biased region" description="Low complexity" evidence="7">
    <location>
        <begin position="66"/>
        <end position="77"/>
    </location>
</feature>
<dbReference type="EC" id="1.14.11.66" evidence="2"/>
<dbReference type="InterPro" id="IPR055500">
    <property type="entry name" value="DUF7072"/>
</dbReference>
<dbReference type="PANTHER" id="PTHR10694:SF7">
    <property type="entry name" value="[HISTONE H3]-TRIMETHYL-L-LYSINE(9) DEMETHYLASE"/>
    <property type="match status" value="1"/>
</dbReference>
<feature type="domain" description="PHD-type" evidence="10">
    <location>
        <begin position="673"/>
        <end position="796"/>
    </location>
</feature>
<evidence type="ECO:0000256" key="1">
    <source>
        <dbReference type="ARBA" id="ARBA00009711"/>
    </source>
</evidence>
<dbReference type="GO" id="GO:0000785">
    <property type="term" value="C:chromatin"/>
    <property type="evidence" value="ECO:0007669"/>
    <property type="project" value="TreeGrafter"/>
</dbReference>
<dbReference type="OMA" id="DRIQVEW"/>
<feature type="region of interest" description="Disordered" evidence="7">
    <location>
        <begin position="882"/>
        <end position="901"/>
    </location>
</feature>
<feature type="domain" description="JmjN" evidence="8">
    <location>
        <begin position="155"/>
        <end position="196"/>
    </location>
</feature>
<evidence type="ECO:0000313" key="12">
    <source>
        <dbReference type="Proteomes" id="UP000001881"/>
    </source>
</evidence>
<dbReference type="Pfam" id="PF23258">
    <property type="entry name" value="DUF7072"/>
    <property type="match status" value="1"/>
</dbReference>
<evidence type="ECO:0000256" key="7">
    <source>
        <dbReference type="SAM" id="MobiDB-lite"/>
    </source>
</evidence>
<dbReference type="SMART" id="SM00249">
    <property type="entry name" value="PHD"/>
    <property type="match status" value="1"/>
</dbReference>
<feature type="compositionally biased region" description="Polar residues" evidence="7">
    <location>
        <begin position="1083"/>
        <end position="1094"/>
    </location>
</feature>
<sequence>MAQHHHLVAHSSPDAITTDADASTPMGLRSPPDSDKAMNPDEASDSELSDLDDDVADKLDQDVTFDLDLGSDPLPDSKTGHQQPEPSVSHEHKEPAAAAATVESTQINEKQEGERKESTSSHSQQIETGAASAATPMSPSEDIGEILPDRFENNVPVFKPSMKQFQDFKLFMEKVDKYGMKSGIIKIIPPEEWRSQLPALDDLVKQVRVREPIKQEIMGQNGTYRQVNILHQRSYNLPQWRKLCEQSEHQPPARRGERRANAEKDKPAARSRAAAAAANATTSNKTTTSRCGRTDDPPITPVSPPPEDEDKPLESIEEDVKDEGCEEEESAPRVGRMGFGRQGKPKMQSTSARRKYIRREGSAMIDEAAFKNWDYRMDVSDFTPERCEELERIYWKTLTYAPPLYGADLPGTLFDESTENWNLNKLPNLLDVLGTKVPGVNTAYLYLGMWKATFAWHLEDVDLYSINFLHFGAPKQWYSISQADARRFEAAMKNIWPTDAKACDQFLRHKSFLISPSHLKQHYGITVNKVVSYPGEFVVTYPYGYHSGYNLGYNCAEAVNFALDSWLPMGKIAKKCQCAQAQDSVWVDVYEIERKLRGESTEYEVTEDDEEEEDEDSDESDQDTGLPSPPSGLDQRGGKRVRTAGRKRKREANNKGTQAKAKRTRYRLKAPVEPPCCLCPNDIPGAEIMPTDDGRKAHRMCALYLPETYIETVDGQEIVANLAGIDKARLELKCLYCRSKKGACFQCSQKKCPRSYHATCAAAAGVFVEEGDVPVIGEDGTEYKEQAFEFSCRFHRVKRDRKTEGTILEDDPVVRKTAEALKKHDICQIQYYQGNIFAGVVVENLHEEETLLLDVIPNGDRIQVEWKWLLVADPSEYRLPKASPNAIPMPTSKKAKQEINAKRPVEEIPRKGDEFSTGFVWAEFHTGEPDKNKEQVKIDMDKENQVWHYLGPTSTEARAQYTENPSRKKHNSKSNFLDTIPKPPPACPLHVASAPRKSFSATYPAQQPTFTASPALSPAALVSKHDKPYVYKPRKPVQPQTQFNVQYTSHMFMPAPPLPLLSHMPQQNHAFYQAQLRPNVPQTVHPSQVFSPQPMQFDGQRRPSQPIQPYPQQKMSPQHFSQHQTPQQMPQHQFQPPQQQHQHFQHFQPPQQHYQQQQQPQQQHHHYSPQNYPQTPVPLPPQAFQFQQQTHVPLPQQVQAQQPQPRTPVPPPQQVQTHPPQHKQQQVQQIQQTPVPIPQVPLQPQRSAQSSPQQQQQPPQQTPQAQEAEQPQPRAEPEQPPSPPQPLPKPRPFKVYKASQFRKLKLPEKKPGAKKDLPDAFASSRFSFAGIDRVHDLPGLTWPPKCPISGNEIQFRRRVWSPPSEEGISPAPMTSSLLKSPDDEKRVSTKYEFFRVHNNRDSLKHQSPYKPAVTEVDVTTGQEKLVHADFTNEYGANLTKFMKNAREALTRKETSESSSRPATSQAPSHNDSSAQPNEGLPQQNSFDDQPMQQQRVQPQYTYYQHEAGFGGPSSSSPFSSHSVPGPVMFGPTFAQQSGSPHQDMRQQYQGSWQQQYQNQSSHNIWMGSPQMVGSPQPQMFSPSPAPQGHHHHLPQQQPQVQNQQPQPQPQPQQPAKPQFTKQSHSPIPLPPYVQKMNQAKPSPLSQPPQTNNQQGSSQTQAQKRRQRKPAAQQASGQTISPTQLNVDTGVGSSAQQGQPQKAQQASNNPWTNANNVNLQFPRVSSQQQPAPTTAAAAAPAQSQSQSQNASSDSASTSAEAEAGTVDPEVEEEEAAAQEDDNENSYFNEAQPQGLQTPPLQPQNLSSSTDVSPDQNYFPSLSAPPPTPLTGIQNPGGFAFGSSMLGPIGGGGIGSFNPASAFNINALSSGIVGMGALGTLGGLLGGIESGTSGNATWNGRARGLSRSGDNVFMGSTSAIDEDGEHGLEGASGSRSGHGGGQGIIPQDVLDKILSNLHRLGTE</sequence>
<dbReference type="GO" id="GO:0010468">
    <property type="term" value="P:regulation of gene expression"/>
    <property type="evidence" value="ECO:0007669"/>
    <property type="project" value="TreeGrafter"/>
</dbReference>
<feature type="region of interest" description="Disordered" evidence="7">
    <location>
        <begin position="1360"/>
        <end position="1383"/>
    </location>
</feature>
<dbReference type="SMART" id="SM00558">
    <property type="entry name" value="JmjC"/>
    <property type="match status" value="1"/>
</dbReference>
<dbReference type="VEuPathDB" id="FungiDB:SMAC_07239"/>
<feature type="compositionally biased region" description="Basic and acidic residues" evidence="7">
    <location>
        <begin position="1305"/>
        <end position="1318"/>
    </location>
</feature>
<evidence type="ECO:0000313" key="11">
    <source>
        <dbReference type="EMBL" id="CCC13673.1"/>
    </source>
</evidence>
<evidence type="ECO:0000256" key="3">
    <source>
        <dbReference type="ARBA" id="ARBA00022723"/>
    </source>
</evidence>
<dbReference type="FunFam" id="2.60.120.650:FF:000024">
    <property type="entry name" value="Putative jumonji family transcription factor"/>
    <property type="match status" value="1"/>
</dbReference>
<feature type="region of interest" description="Disordered" evidence="7">
    <location>
        <begin position="1"/>
        <end position="145"/>
    </location>
</feature>
<dbReference type="InterPro" id="IPR013083">
    <property type="entry name" value="Znf_RING/FYVE/PHD"/>
</dbReference>
<feature type="compositionally biased region" description="Basic and acidic residues" evidence="7">
    <location>
        <begin position="109"/>
        <end position="119"/>
    </location>
</feature>
<accession>F7W828</accession>
<dbReference type="PROSITE" id="PS51184">
    <property type="entry name" value="JMJC"/>
    <property type="match status" value="1"/>
</dbReference>
<keyword evidence="4" id="KW-0863">Zinc-finger</keyword>
<reference evidence="11 12" key="1">
    <citation type="journal article" date="2010" name="PLoS Genet.">
        <title>De novo assembly of a 40 Mb eukaryotic genome from short sequence reads: Sordaria macrospora, a model organism for fungal morphogenesis.</title>
        <authorList>
            <person name="Nowrousian M."/>
            <person name="Stajich J."/>
            <person name="Chu M."/>
            <person name="Engh I."/>
            <person name="Espagne E."/>
            <person name="Halliday K."/>
            <person name="Kamerewerd J."/>
            <person name="Kempken F."/>
            <person name="Knab B."/>
            <person name="Kuo H.C."/>
            <person name="Osiewacz H.D."/>
            <person name="Poeggeler S."/>
            <person name="Read N."/>
            <person name="Seiler S."/>
            <person name="Smith K."/>
            <person name="Zickler D."/>
            <person name="Kueck U."/>
            <person name="Freitag M."/>
        </authorList>
    </citation>
    <scope>NUCLEOTIDE SEQUENCE [LARGE SCALE GENOMIC DNA]</scope>
    <source>
        <strain evidence="12">ATCC MYA-333 / DSM 997 / K(L3346) / K-hell</strain>
        <tissue evidence="11">Mycelium</tissue>
    </source>
</reference>
<feature type="compositionally biased region" description="Low complexity" evidence="7">
    <location>
        <begin position="1195"/>
        <end position="1204"/>
    </location>
</feature>
<dbReference type="Gene3D" id="3.30.40.10">
    <property type="entry name" value="Zinc/RING finger domain, C3HC4 (zinc finger)"/>
    <property type="match status" value="1"/>
</dbReference>
<dbReference type="SMART" id="SM00545">
    <property type="entry name" value="JmjN"/>
    <property type="match status" value="1"/>
</dbReference>
<name>F7W828_SORMK</name>
<feature type="compositionally biased region" description="Polar residues" evidence="7">
    <location>
        <begin position="1808"/>
        <end position="1817"/>
    </location>
</feature>
<proteinExistence type="inferred from homology"/>
<feature type="compositionally biased region" description="Low complexity" evidence="7">
    <location>
        <begin position="1647"/>
        <end position="1661"/>
    </location>
</feature>
<dbReference type="GO" id="GO:0005634">
    <property type="term" value="C:nucleus"/>
    <property type="evidence" value="ECO:0007669"/>
    <property type="project" value="TreeGrafter"/>
</dbReference>
<dbReference type="Pfam" id="PF02375">
    <property type="entry name" value="JmjN"/>
    <property type="match status" value="1"/>
</dbReference>
<gene>
    <name evidence="11" type="ORF">SMAC_07239</name>
</gene>
<organism evidence="11 12">
    <name type="scientific">Sordaria macrospora (strain ATCC MYA-333 / DSM 997 / K(L3346) / K-hell)</name>
    <dbReference type="NCBI Taxonomy" id="771870"/>
    <lineage>
        <taxon>Eukaryota</taxon>
        <taxon>Fungi</taxon>
        <taxon>Dikarya</taxon>
        <taxon>Ascomycota</taxon>
        <taxon>Pezizomycotina</taxon>
        <taxon>Sordariomycetes</taxon>
        <taxon>Sordariomycetidae</taxon>
        <taxon>Sordariales</taxon>
        <taxon>Sordariaceae</taxon>
        <taxon>Sordaria</taxon>
    </lineage>
</organism>
<feature type="region of interest" description="Disordered" evidence="7">
    <location>
        <begin position="960"/>
        <end position="984"/>
    </location>
</feature>
<dbReference type="InterPro" id="IPR001965">
    <property type="entry name" value="Znf_PHD"/>
</dbReference>
<dbReference type="GO" id="GO:0051864">
    <property type="term" value="F:histone H3K36 demethylase activity"/>
    <property type="evidence" value="ECO:0007669"/>
    <property type="project" value="TreeGrafter"/>
</dbReference>
<feature type="compositionally biased region" description="Low complexity" evidence="7">
    <location>
        <begin position="1512"/>
        <end position="1527"/>
    </location>
</feature>
<dbReference type="EMBL" id="CABT02000042">
    <property type="protein sequence ID" value="CCC13673.1"/>
    <property type="molecule type" value="Genomic_DNA"/>
</dbReference>
<keyword evidence="3" id="KW-0479">Metal-binding</keyword>
<feature type="compositionally biased region" description="Low complexity" evidence="7">
    <location>
        <begin position="1546"/>
        <end position="1561"/>
    </location>
</feature>
<dbReference type="SUPFAM" id="SSF51197">
    <property type="entry name" value="Clavaminate synthase-like"/>
    <property type="match status" value="1"/>
</dbReference>
<feature type="compositionally biased region" description="Low complexity" evidence="7">
    <location>
        <begin position="1489"/>
        <end position="1504"/>
    </location>
</feature>
<feature type="compositionally biased region" description="Polar residues" evidence="7">
    <location>
        <begin position="1676"/>
        <end position="1686"/>
    </location>
</feature>
<evidence type="ECO:0000259" key="8">
    <source>
        <dbReference type="PROSITE" id="PS51183"/>
    </source>
</evidence>
<feature type="compositionally biased region" description="Acidic residues" evidence="7">
    <location>
        <begin position="1767"/>
        <end position="1782"/>
    </location>
</feature>
<dbReference type="InterPro" id="IPR003347">
    <property type="entry name" value="JmjC_dom"/>
</dbReference>
<dbReference type="PROSITE" id="PS51183">
    <property type="entry name" value="JMJN"/>
    <property type="match status" value="1"/>
</dbReference>
<dbReference type="HOGENOM" id="CLU_001442_3_0_1"/>
<evidence type="ECO:0000256" key="2">
    <source>
        <dbReference type="ARBA" id="ARBA00012900"/>
    </source>
</evidence>
<feature type="compositionally biased region" description="Polar residues" evidence="7">
    <location>
        <begin position="1102"/>
        <end position="1121"/>
    </location>
</feature>
<dbReference type="PROSITE" id="PS51805">
    <property type="entry name" value="EPHD"/>
    <property type="match status" value="1"/>
</dbReference>
<dbReference type="STRING" id="771870.F7W828"/>
<feature type="region of interest" description="Disordered" evidence="7">
    <location>
        <begin position="246"/>
        <end position="352"/>
    </location>
</feature>
<evidence type="ECO:0000259" key="10">
    <source>
        <dbReference type="PROSITE" id="PS51805"/>
    </source>
</evidence>
<feature type="compositionally biased region" description="Polar residues" evidence="7">
    <location>
        <begin position="1571"/>
        <end position="1581"/>
    </location>
</feature>
<dbReference type="GO" id="GO:0008270">
    <property type="term" value="F:zinc ion binding"/>
    <property type="evidence" value="ECO:0007669"/>
    <property type="project" value="UniProtKB-KW"/>
</dbReference>
<feature type="domain" description="JmjC" evidence="9">
    <location>
        <begin position="415"/>
        <end position="578"/>
    </location>
</feature>
<comment type="catalytic activity">
    <reaction evidence="6">
        <text>N(6),N(6),N(6)-trimethyl-L-lysyl(9)-[histone H3] + 2 2-oxoglutarate + 2 O2 = N(6)-methyl-L-lysyl(9)-[histone H3] + 2 formaldehyde + 2 succinate + 2 CO2</text>
        <dbReference type="Rhea" id="RHEA:60200"/>
        <dbReference type="Rhea" id="RHEA-COMP:15538"/>
        <dbReference type="Rhea" id="RHEA-COMP:15542"/>
        <dbReference type="ChEBI" id="CHEBI:15379"/>
        <dbReference type="ChEBI" id="CHEBI:16526"/>
        <dbReference type="ChEBI" id="CHEBI:16810"/>
        <dbReference type="ChEBI" id="CHEBI:16842"/>
        <dbReference type="ChEBI" id="CHEBI:30031"/>
        <dbReference type="ChEBI" id="CHEBI:61929"/>
        <dbReference type="ChEBI" id="CHEBI:61961"/>
        <dbReference type="EC" id="1.14.11.66"/>
    </reaction>
</comment>
<feature type="compositionally biased region" description="Acidic residues" evidence="7">
    <location>
        <begin position="601"/>
        <end position="622"/>
    </location>
</feature>
<feature type="compositionally biased region" description="Low complexity" evidence="7">
    <location>
        <begin position="1692"/>
        <end position="1706"/>
    </location>
</feature>
<feature type="compositionally biased region" description="Acidic residues" evidence="7">
    <location>
        <begin position="306"/>
        <end position="329"/>
    </location>
</feature>
<dbReference type="Proteomes" id="UP000001881">
    <property type="component" value="Unassembled WGS sequence"/>
</dbReference>
<dbReference type="PANTHER" id="PTHR10694">
    <property type="entry name" value="LYSINE-SPECIFIC DEMETHYLASE"/>
    <property type="match status" value="1"/>
</dbReference>
<feature type="region of interest" description="Disordered" evidence="7">
    <location>
        <begin position="1083"/>
        <end position="1181"/>
    </location>
</feature>
<feature type="compositionally biased region" description="Low complexity" evidence="7">
    <location>
        <begin position="1724"/>
        <end position="1766"/>
    </location>
</feature>
<feature type="compositionally biased region" description="Pro residues" evidence="7">
    <location>
        <begin position="1278"/>
        <end position="1290"/>
    </location>
</feature>
<feature type="compositionally biased region" description="Low complexity" evidence="7">
    <location>
        <begin position="270"/>
        <end position="290"/>
    </location>
</feature>
<protein>
    <recommendedName>
        <fullName evidence="2">[histone H3]-trimethyl-L-lysine(9) demethylase</fullName>
        <ecNumber evidence="2">1.14.11.66</ecNumber>
    </recommendedName>
</protein>
<feature type="compositionally biased region" description="Low complexity" evidence="7">
    <location>
        <begin position="1122"/>
        <end position="1174"/>
    </location>
</feature>
<feature type="compositionally biased region" description="Low complexity" evidence="7">
    <location>
        <begin position="1214"/>
        <end position="1234"/>
    </location>
</feature>
<keyword evidence="12" id="KW-1185">Reference proteome</keyword>
<dbReference type="eggNOG" id="KOG0958">
    <property type="taxonomic scope" value="Eukaryota"/>
</dbReference>
<feature type="compositionally biased region" description="Basic residues" evidence="7">
    <location>
        <begin position="638"/>
        <end position="650"/>
    </location>
</feature>
<dbReference type="GO" id="GO:0140684">
    <property type="term" value="F:histone H3K9me2/H3K9me3 demethylase activity"/>
    <property type="evidence" value="ECO:0007669"/>
    <property type="project" value="UniProtKB-EC"/>
</dbReference>
<feature type="region of interest" description="Disordered" evidence="7">
    <location>
        <begin position="1195"/>
        <end position="1318"/>
    </location>
</feature>